<name>A0A1B9FR26_9TREE</name>
<dbReference type="KEGG" id="kbi:30213295"/>
<dbReference type="GeneID" id="30213295"/>
<sequence>MVVDPNYTPSTSYHQDQDQTPLDEQDIYILSTPSKTRWQHLLELVNSTPLDLPPIPLPPQEIERSHSSLGLLNVPPPTSLSMSRISSSEGAEDLFGYSDILSSFPSTRRPSIISYTHTCPPSPELRPTSRLRDSVDLDIDVDMEMDQGCFSLNSPYAEYQDMAIDDDELTEDYISESSFGHSPRSHFTPSQHQDLWTFRSMPDGGSPASSSSSGSPASSSSSGSEDLIITPFSDILHLPNPRSRPEEAEEDGEVQISSFSSGSYPTSTSCVGLGISFGSSSSFPSSDEQPSPQEYEYGVSPVERRRWRTMRMSSQIDWASFSINSLSIGDNEVPLGLADREVDGYLSDKARGLMSSPIPYFSPLCRS</sequence>
<evidence type="ECO:0000313" key="4">
    <source>
        <dbReference type="Proteomes" id="UP000092730"/>
    </source>
</evidence>
<dbReference type="EMBL" id="KV700382">
    <property type="protein sequence ID" value="OCF21224.1"/>
    <property type="molecule type" value="Genomic_DNA"/>
</dbReference>
<dbReference type="AlphaFoldDB" id="A0A1B9FR26"/>
<feature type="compositionally biased region" description="Polar residues" evidence="1">
    <location>
        <begin position="7"/>
        <end position="20"/>
    </location>
</feature>
<accession>A0A1B9FR26</accession>
<proteinExistence type="predicted"/>
<reference evidence="3" key="2">
    <citation type="submission" date="2013-07" db="EMBL/GenBank/DDBJ databases">
        <authorList>
            <consortium name="The Broad Institute Genome Sequencing Platform"/>
            <person name="Cuomo C."/>
            <person name="Litvintseva A."/>
            <person name="Chen Y."/>
            <person name="Heitman J."/>
            <person name="Sun S."/>
            <person name="Springer D."/>
            <person name="Dromer F."/>
            <person name="Young S.K."/>
            <person name="Zeng Q."/>
            <person name="Gargeya S."/>
            <person name="Fitzgerald M."/>
            <person name="Abouelleil A."/>
            <person name="Alvarado L."/>
            <person name="Berlin A.M."/>
            <person name="Chapman S.B."/>
            <person name="Dewar J."/>
            <person name="Goldberg J."/>
            <person name="Griggs A."/>
            <person name="Gujja S."/>
            <person name="Hansen M."/>
            <person name="Howarth C."/>
            <person name="Imamovic A."/>
            <person name="Larimer J."/>
            <person name="McCowan C."/>
            <person name="Murphy C."/>
            <person name="Pearson M."/>
            <person name="Priest M."/>
            <person name="Roberts A."/>
            <person name="Saif S."/>
            <person name="Shea T."/>
            <person name="Sykes S."/>
            <person name="Wortman J."/>
            <person name="Nusbaum C."/>
            <person name="Birren B."/>
        </authorList>
    </citation>
    <scope>NUCLEOTIDE SEQUENCE</scope>
    <source>
        <strain evidence="3">CBS 10118</strain>
    </source>
</reference>
<evidence type="ECO:0000256" key="1">
    <source>
        <dbReference type="SAM" id="MobiDB-lite"/>
    </source>
</evidence>
<keyword evidence="4" id="KW-1185">Reference proteome</keyword>
<dbReference type="OrthoDB" id="10596932at2759"/>
<dbReference type="VEuPathDB" id="FungiDB:I302_08896"/>
<reference evidence="3" key="4">
    <citation type="submission" date="2024-02" db="EMBL/GenBank/DDBJ databases">
        <title>Comparative genomics of Cryptococcus and Kwoniella reveals pathogenesis evolution and contrasting modes of karyotype evolution via chromosome fusion or intercentromeric recombination.</title>
        <authorList>
            <person name="Coelho M.A."/>
            <person name="David-Palma M."/>
            <person name="Shea T."/>
            <person name="Bowers K."/>
            <person name="McGinley-Smith S."/>
            <person name="Mohammad A.W."/>
            <person name="Gnirke A."/>
            <person name="Yurkov A.M."/>
            <person name="Nowrousian M."/>
            <person name="Sun S."/>
            <person name="Cuomo C.A."/>
            <person name="Heitman J."/>
        </authorList>
    </citation>
    <scope>NUCLEOTIDE SEQUENCE</scope>
    <source>
        <strain evidence="3">CBS 10118</strain>
    </source>
</reference>
<dbReference type="RefSeq" id="XP_019042294.1">
    <property type="nucleotide sequence ID" value="XM_019195471.1"/>
</dbReference>
<reference evidence="2" key="3">
    <citation type="submission" date="2016-07" db="EMBL/GenBank/DDBJ databases">
        <title>Evolution of pathogenesis and genome organization in the Tremellales.</title>
        <authorList>
            <person name="Cuomo C."/>
            <person name="Litvintseva A."/>
            <person name="Heitman J."/>
            <person name="Chen Y."/>
            <person name="Sun S."/>
            <person name="Springer D."/>
            <person name="Dromer F."/>
            <person name="Young S."/>
            <person name="Zeng Q."/>
            <person name="Chapman S."/>
            <person name="Gujja S."/>
            <person name="Saif S."/>
            <person name="Birren B."/>
        </authorList>
    </citation>
    <scope>NUCLEOTIDE SEQUENCE</scope>
    <source>
        <strain evidence="2">CBS 10118</strain>
    </source>
</reference>
<feature type="compositionally biased region" description="Low complexity" evidence="1">
    <location>
        <begin position="204"/>
        <end position="224"/>
    </location>
</feature>
<evidence type="ECO:0000313" key="3">
    <source>
        <dbReference type="EMBL" id="WVW83014.1"/>
    </source>
</evidence>
<feature type="region of interest" description="Disordered" evidence="1">
    <location>
        <begin position="1"/>
        <end position="22"/>
    </location>
</feature>
<gene>
    <name evidence="2" type="ORF">I302_08896</name>
    <name evidence="3" type="ORF">I302_105030</name>
</gene>
<evidence type="ECO:0000313" key="2">
    <source>
        <dbReference type="EMBL" id="OCF21224.1"/>
    </source>
</evidence>
<protein>
    <submittedName>
        <fullName evidence="2">Uncharacterized protein</fullName>
    </submittedName>
</protein>
<organism evidence="2">
    <name type="scientific">Kwoniella bestiolae CBS 10118</name>
    <dbReference type="NCBI Taxonomy" id="1296100"/>
    <lineage>
        <taxon>Eukaryota</taxon>
        <taxon>Fungi</taxon>
        <taxon>Dikarya</taxon>
        <taxon>Basidiomycota</taxon>
        <taxon>Agaricomycotina</taxon>
        <taxon>Tremellomycetes</taxon>
        <taxon>Tremellales</taxon>
        <taxon>Cryptococcaceae</taxon>
        <taxon>Kwoniella</taxon>
    </lineage>
</organism>
<dbReference type="EMBL" id="CP144543">
    <property type="protein sequence ID" value="WVW83014.1"/>
    <property type="molecule type" value="Genomic_DNA"/>
</dbReference>
<feature type="region of interest" description="Disordered" evidence="1">
    <location>
        <begin position="196"/>
        <end position="264"/>
    </location>
</feature>
<dbReference type="Proteomes" id="UP000092730">
    <property type="component" value="Chromosome 3"/>
</dbReference>
<reference evidence="2" key="1">
    <citation type="submission" date="2013-07" db="EMBL/GenBank/DDBJ databases">
        <title>The Genome Sequence of Cryptococcus bestiolae CBS10118.</title>
        <authorList>
            <consortium name="The Broad Institute Genome Sequencing Platform"/>
            <person name="Cuomo C."/>
            <person name="Litvintseva A."/>
            <person name="Chen Y."/>
            <person name="Heitman J."/>
            <person name="Sun S."/>
            <person name="Springer D."/>
            <person name="Dromer F."/>
            <person name="Young S.K."/>
            <person name="Zeng Q."/>
            <person name="Gargeya S."/>
            <person name="Fitzgerald M."/>
            <person name="Abouelleil A."/>
            <person name="Alvarado L."/>
            <person name="Berlin A.M."/>
            <person name="Chapman S.B."/>
            <person name="Dewar J."/>
            <person name="Goldberg J."/>
            <person name="Griggs A."/>
            <person name="Gujja S."/>
            <person name="Hansen M."/>
            <person name="Howarth C."/>
            <person name="Imamovic A."/>
            <person name="Larimer J."/>
            <person name="McCowan C."/>
            <person name="Murphy C."/>
            <person name="Pearson M."/>
            <person name="Priest M."/>
            <person name="Roberts A."/>
            <person name="Saif S."/>
            <person name="Shea T."/>
            <person name="Sykes S."/>
            <person name="Wortman J."/>
            <person name="Nusbaum C."/>
            <person name="Birren B."/>
        </authorList>
    </citation>
    <scope>NUCLEOTIDE SEQUENCE [LARGE SCALE GENOMIC DNA]</scope>
    <source>
        <strain evidence="2">CBS 10118</strain>
    </source>
</reference>